<sequence length="110" mass="12244">MTQAELVRELESPANLIKLINLICAKYGLDSKKHTNLTNIKAFLGPLQVDSIANQVSSIDAANALIVDLYDKKRSDPRLRASLPEDLDRTKQYLLKLIKTPGEDKEALTP</sequence>
<comment type="caution">
    <text evidence="1">The sequence shown here is derived from an EMBL/GenBank/DDBJ whole genome shotgun (WGS) entry which is preliminary data.</text>
</comment>
<dbReference type="HOGENOM" id="CLU_2176041_0_0_1"/>
<dbReference type="EMBL" id="ANIZ01002542">
    <property type="protein sequence ID" value="ETI39660.1"/>
    <property type="molecule type" value="Genomic_DNA"/>
</dbReference>
<keyword evidence="2" id="KW-1185">Reference proteome</keyword>
<evidence type="ECO:0000313" key="1">
    <source>
        <dbReference type="EMBL" id="ETI39660.1"/>
    </source>
</evidence>
<dbReference type="AlphaFoldDB" id="V9EK86"/>
<gene>
    <name evidence="1" type="ORF">F443_14760</name>
</gene>
<reference evidence="1 2" key="1">
    <citation type="submission" date="2013-11" db="EMBL/GenBank/DDBJ databases">
        <title>The Genome Sequence of Phytophthora parasitica P1569.</title>
        <authorList>
            <consortium name="The Broad Institute Genomics Platform"/>
            <person name="Russ C."/>
            <person name="Tyler B."/>
            <person name="Panabieres F."/>
            <person name="Shan W."/>
            <person name="Tripathy S."/>
            <person name="Grunwald N."/>
            <person name="Machado M."/>
            <person name="Johnson C.S."/>
            <person name="Arredondo F."/>
            <person name="Hong C."/>
            <person name="Coffey M."/>
            <person name="Young S.K."/>
            <person name="Zeng Q."/>
            <person name="Gargeya S."/>
            <person name="Fitzgerald M."/>
            <person name="Abouelleil A."/>
            <person name="Alvarado L."/>
            <person name="Chapman S.B."/>
            <person name="Gainer-Dewar J."/>
            <person name="Goldberg J."/>
            <person name="Griggs A."/>
            <person name="Gujja S."/>
            <person name="Hansen M."/>
            <person name="Howarth C."/>
            <person name="Imamovic A."/>
            <person name="Ireland A."/>
            <person name="Larimer J."/>
            <person name="McCowan C."/>
            <person name="Murphy C."/>
            <person name="Pearson M."/>
            <person name="Poon T.W."/>
            <person name="Priest M."/>
            <person name="Roberts A."/>
            <person name="Saif S."/>
            <person name="Shea T."/>
            <person name="Sykes S."/>
            <person name="Wortman J."/>
            <person name="Nusbaum C."/>
            <person name="Birren B."/>
        </authorList>
    </citation>
    <scope>NUCLEOTIDE SEQUENCE [LARGE SCALE GENOMIC DNA]</scope>
    <source>
        <strain evidence="1 2">P1569</strain>
    </source>
</reference>
<organism evidence="1 2">
    <name type="scientific">Phytophthora nicotianae P1569</name>
    <dbReference type="NCBI Taxonomy" id="1317065"/>
    <lineage>
        <taxon>Eukaryota</taxon>
        <taxon>Sar</taxon>
        <taxon>Stramenopiles</taxon>
        <taxon>Oomycota</taxon>
        <taxon>Peronosporomycetes</taxon>
        <taxon>Peronosporales</taxon>
        <taxon>Peronosporaceae</taxon>
        <taxon>Phytophthora</taxon>
    </lineage>
</organism>
<dbReference type="Proteomes" id="UP000018721">
    <property type="component" value="Unassembled WGS sequence"/>
</dbReference>
<name>V9EK86_PHYNI</name>
<accession>V9EK86</accession>
<evidence type="ECO:0000313" key="2">
    <source>
        <dbReference type="Proteomes" id="UP000018721"/>
    </source>
</evidence>
<protein>
    <submittedName>
        <fullName evidence="1">Uncharacterized protein</fullName>
    </submittedName>
</protein>
<proteinExistence type="predicted"/>